<dbReference type="PROSITE" id="PS51257">
    <property type="entry name" value="PROKAR_LIPOPROTEIN"/>
    <property type="match status" value="1"/>
</dbReference>
<dbReference type="AlphaFoldDB" id="K2FWW8"/>
<accession>K2FWW8</accession>
<feature type="chain" id="PRO_5017381313" description="Lipoprotein" evidence="1">
    <location>
        <begin position="18"/>
        <end position="163"/>
    </location>
</feature>
<keyword evidence="1" id="KW-0732">Signal</keyword>
<reference evidence="2" key="1">
    <citation type="journal article" date="2012" name="Science">
        <title>Fermentation, hydrogen, and sulfur metabolism in multiple uncultivated bacterial phyla.</title>
        <authorList>
            <person name="Wrighton K.C."/>
            <person name="Thomas B.C."/>
            <person name="Sharon I."/>
            <person name="Miller C.S."/>
            <person name="Castelle C.J."/>
            <person name="VerBerkmoes N.C."/>
            <person name="Wilkins M.J."/>
            <person name="Hettich R.L."/>
            <person name="Lipton M.S."/>
            <person name="Williams K.H."/>
            <person name="Long P.E."/>
            <person name="Banfield J.F."/>
        </authorList>
    </citation>
    <scope>NUCLEOTIDE SEQUENCE [LARGE SCALE GENOMIC DNA]</scope>
</reference>
<comment type="caution">
    <text evidence="2">The sequence shown here is derived from an EMBL/GenBank/DDBJ whole genome shotgun (WGS) entry which is preliminary data.</text>
</comment>
<evidence type="ECO:0000313" key="2">
    <source>
        <dbReference type="EMBL" id="EKE26377.1"/>
    </source>
</evidence>
<feature type="signal peptide" evidence="1">
    <location>
        <begin position="1"/>
        <end position="17"/>
    </location>
</feature>
<name>K2FWW8_9BACT</name>
<evidence type="ECO:0000256" key="1">
    <source>
        <dbReference type="SAM" id="SignalP"/>
    </source>
</evidence>
<organism evidence="2">
    <name type="scientific">uncultured bacterium</name>
    <name type="common">gcode 4</name>
    <dbReference type="NCBI Taxonomy" id="1234023"/>
    <lineage>
        <taxon>Bacteria</taxon>
        <taxon>environmental samples</taxon>
    </lineage>
</organism>
<dbReference type="EMBL" id="AMFJ01000824">
    <property type="protein sequence ID" value="EKE26377.1"/>
    <property type="molecule type" value="Genomic_DNA"/>
</dbReference>
<protein>
    <recommendedName>
        <fullName evidence="3">Lipoprotein</fullName>
    </recommendedName>
</protein>
<evidence type="ECO:0008006" key="3">
    <source>
        <dbReference type="Google" id="ProtNLM"/>
    </source>
</evidence>
<proteinExistence type="predicted"/>
<sequence length="163" mass="18314">MKKILIPTIIIATLLLASCGTTETNTTTDTNSTSISIQPERKVDIYWKITSIEWNEVTILQVDTSKDPTFNMTPTDKKKYMMAMDEAARMALKEQINSATLWEVRVTIPVGIPMVKKTAQWPDAQNAEASLADIKNGQYLSIWLSPEAKDNKISEFVKIAFTQ</sequence>
<gene>
    <name evidence="2" type="ORF">ACD_4C00308G0005</name>
</gene>